<keyword evidence="3" id="KW-1133">Transmembrane helix</keyword>
<proteinExistence type="predicted"/>
<feature type="coiled-coil region" evidence="1">
    <location>
        <begin position="68"/>
        <end position="102"/>
    </location>
</feature>
<keyword evidence="3" id="KW-0812">Transmembrane</keyword>
<gene>
    <name evidence="4" type="ORF">METZ01_LOCUS253051</name>
</gene>
<dbReference type="AlphaFoldDB" id="A0A382ILV1"/>
<organism evidence="4">
    <name type="scientific">marine metagenome</name>
    <dbReference type="NCBI Taxonomy" id="408172"/>
    <lineage>
        <taxon>unclassified sequences</taxon>
        <taxon>metagenomes</taxon>
        <taxon>ecological metagenomes</taxon>
    </lineage>
</organism>
<name>A0A382ILV1_9ZZZZ</name>
<evidence type="ECO:0000256" key="3">
    <source>
        <dbReference type="SAM" id="Phobius"/>
    </source>
</evidence>
<accession>A0A382ILV1</accession>
<keyword evidence="1" id="KW-0175">Coiled coil</keyword>
<sequence>MKSIKIFPVLTLIFFLSTIWLLYQKYQTPPSTPSTEIKATLSPPVAETEEIADDSTLSEEDLVELQRLRDLENEHKELKLLHERVSAELKIASKSKESLERMETGRVMLRDFEKRFLKSQMFREQGGFLAFLRNKSEAYLNRGELRLKARTMKDEEWRQLHKELTQWLLEQSEDQIEGAAHFMGFFFAETLYEIPLTLLASRLVPELEGIDFETPVMVGNTLTTPQRDANGEIVVTDPAHMDQYTMSQQFYFRRGPKITEKTTIFLKAFLNYSDI</sequence>
<feature type="transmembrane region" description="Helical" evidence="3">
    <location>
        <begin position="6"/>
        <end position="23"/>
    </location>
</feature>
<keyword evidence="3" id="KW-0472">Membrane</keyword>
<evidence type="ECO:0000256" key="1">
    <source>
        <dbReference type="SAM" id="Coils"/>
    </source>
</evidence>
<reference evidence="4" key="1">
    <citation type="submission" date="2018-05" db="EMBL/GenBank/DDBJ databases">
        <authorList>
            <person name="Lanie J.A."/>
            <person name="Ng W.-L."/>
            <person name="Kazmierczak K.M."/>
            <person name="Andrzejewski T.M."/>
            <person name="Davidsen T.M."/>
            <person name="Wayne K.J."/>
            <person name="Tettelin H."/>
            <person name="Glass J.I."/>
            <person name="Rusch D."/>
            <person name="Podicherti R."/>
            <person name="Tsui H.-C.T."/>
            <person name="Winkler M.E."/>
        </authorList>
    </citation>
    <scope>NUCLEOTIDE SEQUENCE</scope>
</reference>
<protein>
    <submittedName>
        <fullName evidence="4">Uncharacterized protein</fullName>
    </submittedName>
</protein>
<evidence type="ECO:0000313" key="4">
    <source>
        <dbReference type="EMBL" id="SVC00197.1"/>
    </source>
</evidence>
<evidence type="ECO:0000256" key="2">
    <source>
        <dbReference type="SAM" id="MobiDB-lite"/>
    </source>
</evidence>
<dbReference type="EMBL" id="UINC01067985">
    <property type="protein sequence ID" value="SVC00197.1"/>
    <property type="molecule type" value="Genomic_DNA"/>
</dbReference>
<feature type="region of interest" description="Disordered" evidence="2">
    <location>
        <begin position="29"/>
        <end position="55"/>
    </location>
</feature>